<dbReference type="PANTHER" id="PTHR42939">
    <property type="entry name" value="ABC TRANSPORTER ATP-BINDING PROTEIN ALBC-RELATED"/>
    <property type="match status" value="1"/>
</dbReference>
<keyword evidence="3" id="KW-0067">ATP-binding</keyword>
<keyword evidence="4" id="KW-0472">Membrane</keyword>
<evidence type="ECO:0000256" key="3">
    <source>
        <dbReference type="ARBA" id="ARBA00022840"/>
    </source>
</evidence>
<dbReference type="InterPro" id="IPR003593">
    <property type="entry name" value="AAA+_ATPase"/>
</dbReference>
<keyword evidence="7" id="KW-1185">Reference proteome</keyword>
<dbReference type="STRING" id="44252.DJ90_2889"/>
<dbReference type="SUPFAM" id="SSF52540">
    <property type="entry name" value="P-loop containing nucleoside triphosphate hydrolases"/>
    <property type="match status" value="1"/>
</dbReference>
<feature type="transmembrane region" description="Helical" evidence="4">
    <location>
        <begin position="238"/>
        <end position="260"/>
    </location>
</feature>
<dbReference type="Proteomes" id="UP000029278">
    <property type="component" value="Unassembled WGS sequence"/>
</dbReference>
<accession>A0A090Y5N3</accession>
<keyword evidence="1" id="KW-0813">Transport</keyword>
<dbReference type="PROSITE" id="PS50893">
    <property type="entry name" value="ABC_TRANSPORTER_2"/>
    <property type="match status" value="1"/>
</dbReference>
<keyword evidence="4" id="KW-1133">Transmembrane helix</keyword>
<feature type="transmembrane region" description="Helical" evidence="4">
    <location>
        <begin position="192"/>
        <end position="211"/>
    </location>
</feature>
<reference evidence="6 7" key="1">
    <citation type="submission" date="2014-04" db="EMBL/GenBank/DDBJ databases">
        <authorList>
            <person name="Bishop-Lilly K.A."/>
            <person name="Broomall S.M."/>
            <person name="Chain P.S."/>
            <person name="Chertkov O."/>
            <person name="Coyne S.R."/>
            <person name="Daligault H.E."/>
            <person name="Davenport K.W."/>
            <person name="Erkkila T."/>
            <person name="Frey K.G."/>
            <person name="Gibbons H.S."/>
            <person name="Gu W."/>
            <person name="Jaissle J."/>
            <person name="Johnson S.L."/>
            <person name="Koroleva G.I."/>
            <person name="Ladner J.T."/>
            <person name="Lo C.-C."/>
            <person name="Minogue T.D."/>
            <person name="Munk C."/>
            <person name="Palacios G.F."/>
            <person name="Redden C.L."/>
            <person name="Rosenzweig C.N."/>
            <person name="Scholz M.B."/>
            <person name="Teshima H."/>
            <person name="Xu Y."/>
        </authorList>
    </citation>
    <scope>NUCLEOTIDE SEQUENCE [LARGE SCALE GENOMIC DNA]</scope>
    <source>
        <strain evidence="6 7">8244</strain>
    </source>
</reference>
<dbReference type="InterPro" id="IPR003439">
    <property type="entry name" value="ABC_transporter-like_ATP-bd"/>
</dbReference>
<dbReference type="EMBL" id="JMQA01000053">
    <property type="protein sequence ID" value="KFM93127.1"/>
    <property type="molecule type" value="Genomic_DNA"/>
</dbReference>
<comment type="caution">
    <text evidence="6">The sequence shown here is derived from an EMBL/GenBank/DDBJ whole genome shotgun (WGS) entry which is preliminary data.</text>
</comment>
<proteinExistence type="predicted"/>
<evidence type="ECO:0000256" key="1">
    <source>
        <dbReference type="ARBA" id="ARBA00022448"/>
    </source>
</evidence>
<dbReference type="Pfam" id="PF00005">
    <property type="entry name" value="ABC_tran"/>
    <property type="match status" value="1"/>
</dbReference>
<evidence type="ECO:0000259" key="5">
    <source>
        <dbReference type="PROSITE" id="PS50893"/>
    </source>
</evidence>
<evidence type="ECO:0000256" key="2">
    <source>
        <dbReference type="ARBA" id="ARBA00022741"/>
    </source>
</evidence>
<dbReference type="InterPro" id="IPR051782">
    <property type="entry name" value="ABC_Transporter_VariousFunc"/>
</dbReference>
<evidence type="ECO:0000256" key="4">
    <source>
        <dbReference type="SAM" id="Phobius"/>
    </source>
</evidence>
<dbReference type="InterPro" id="IPR027417">
    <property type="entry name" value="P-loop_NTPase"/>
</dbReference>
<dbReference type="SMART" id="SM00382">
    <property type="entry name" value="AAA"/>
    <property type="match status" value="1"/>
</dbReference>
<feature type="domain" description="ABC transporter" evidence="5">
    <location>
        <begin position="7"/>
        <end position="251"/>
    </location>
</feature>
<dbReference type="GO" id="GO:0005524">
    <property type="term" value="F:ATP binding"/>
    <property type="evidence" value="ECO:0007669"/>
    <property type="project" value="UniProtKB-KW"/>
</dbReference>
<evidence type="ECO:0000313" key="7">
    <source>
        <dbReference type="Proteomes" id="UP000029278"/>
    </source>
</evidence>
<dbReference type="GO" id="GO:0016887">
    <property type="term" value="F:ATP hydrolysis activity"/>
    <property type="evidence" value="ECO:0007669"/>
    <property type="project" value="InterPro"/>
</dbReference>
<sequence>MTSDILVTLTEVTKKYGNRDVLTDISLTIRQGDCIILRGSNGSGKSTLLRIVCGLIPLTSGQRSLKHPKLVIGYTPDRLSKLRMTSTEYLTHMGKISNMPKKGLPARIKELHAFFNLEQSHSLKMTHFSKGMLQKVNLMQAMIKTPDLLVMDEPFSGLDKESTKHLLASLKKIKADGGPFWLLSMNPVMESYAFSAAFLFIVAAVLCYILVDIETSNQEPVTVLHSGSIFKLYSAKLLYSWIFTVPLALYAVLFPAIFWLCYSCLCSSINEGWIHHSLKSLYFVKMLGSSLRLVRRKLHHLQRAVRFFHRIRELVRNRIEFPSLEQGSVLELERYRKLIRICAFPGPGGNFLQ</sequence>
<dbReference type="AlphaFoldDB" id="A0A090Y5N3"/>
<keyword evidence="4" id="KW-0812">Transmembrane</keyword>
<organism evidence="6 7">
    <name type="scientific">Paenibacillus macerans</name>
    <name type="common">Bacillus macerans</name>
    <dbReference type="NCBI Taxonomy" id="44252"/>
    <lineage>
        <taxon>Bacteria</taxon>
        <taxon>Bacillati</taxon>
        <taxon>Bacillota</taxon>
        <taxon>Bacilli</taxon>
        <taxon>Bacillales</taxon>
        <taxon>Paenibacillaceae</taxon>
        <taxon>Paenibacillus</taxon>
    </lineage>
</organism>
<dbReference type="Gene3D" id="3.40.50.300">
    <property type="entry name" value="P-loop containing nucleotide triphosphate hydrolases"/>
    <property type="match status" value="1"/>
</dbReference>
<gene>
    <name evidence="6" type="ORF">DJ90_2889</name>
</gene>
<dbReference type="HOGENOM" id="CLU_784905_0_0_9"/>
<evidence type="ECO:0000313" key="6">
    <source>
        <dbReference type="EMBL" id="KFM93127.1"/>
    </source>
</evidence>
<dbReference type="PANTHER" id="PTHR42939:SF1">
    <property type="entry name" value="ABC TRANSPORTER ATP-BINDING PROTEIN ALBC-RELATED"/>
    <property type="match status" value="1"/>
</dbReference>
<keyword evidence="2" id="KW-0547">Nucleotide-binding</keyword>
<protein>
    <submittedName>
        <fullName evidence="6">ABC transporter family protein</fullName>
    </submittedName>
</protein>
<name>A0A090Y5N3_PAEMA</name>